<evidence type="ECO:0000313" key="2">
    <source>
        <dbReference type="EMBL" id="KGL88759.1"/>
    </source>
</evidence>
<name>A0A0A0A2E0_CHAVO</name>
<gene>
    <name evidence="2" type="ORF">N301_06480</name>
</gene>
<accession>A0A0A0A2E0</accession>
<dbReference type="AlphaFoldDB" id="A0A0A0A2E0"/>
<feature type="transmembrane region" description="Helical" evidence="1">
    <location>
        <begin position="47"/>
        <end position="67"/>
    </location>
</feature>
<proteinExistence type="predicted"/>
<keyword evidence="1" id="KW-1133">Transmembrane helix</keyword>
<dbReference type="EMBL" id="KL870623">
    <property type="protein sequence ID" value="KGL88759.1"/>
    <property type="molecule type" value="Genomic_DNA"/>
</dbReference>
<keyword evidence="1" id="KW-0472">Membrane</keyword>
<sequence>RLQRRQSLSGSQDHQEMSSVAFWYTSRQSLLISSKAGNLINKVRISLSLYSAFFPLGLASPMSLAFLNKHHKSWCVLQHRFSSRVAAHTPGFAFAAKRLRALQK</sequence>
<protein>
    <submittedName>
        <fullName evidence="2">Uncharacterized protein</fullName>
    </submittedName>
</protein>
<organism evidence="2 3">
    <name type="scientific">Charadrius vociferus</name>
    <name type="common">Killdeer</name>
    <name type="synonym">Aegialitis vocifera</name>
    <dbReference type="NCBI Taxonomy" id="50402"/>
    <lineage>
        <taxon>Eukaryota</taxon>
        <taxon>Metazoa</taxon>
        <taxon>Chordata</taxon>
        <taxon>Craniata</taxon>
        <taxon>Vertebrata</taxon>
        <taxon>Euteleostomi</taxon>
        <taxon>Archelosauria</taxon>
        <taxon>Archosauria</taxon>
        <taxon>Dinosauria</taxon>
        <taxon>Saurischia</taxon>
        <taxon>Theropoda</taxon>
        <taxon>Coelurosauria</taxon>
        <taxon>Aves</taxon>
        <taxon>Neognathae</taxon>
        <taxon>Neoaves</taxon>
        <taxon>Charadriiformes</taxon>
        <taxon>Charadriidae</taxon>
        <taxon>Charadrius</taxon>
    </lineage>
</organism>
<reference evidence="3" key="1">
    <citation type="journal article" date="2014" name="Science">
        <title>Comparative genomics reveals insights into avian genome evolution and adaptation.</title>
        <authorList>
            <consortium name="Avian Genome Consortium"/>
            <person name="Zhang G."/>
            <person name="Li C."/>
            <person name="Li Q."/>
            <person name="Li B."/>
            <person name="Larkin D.M."/>
            <person name="Lee C."/>
            <person name="Storz J.F."/>
            <person name="Antunes A."/>
            <person name="Greenwold M.J."/>
            <person name="Meredith R.W."/>
            <person name="Odeen A."/>
            <person name="Cui J."/>
            <person name="Zhou Q."/>
            <person name="Xu L."/>
            <person name="Pan H."/>
            <person name="Wang Z."/>
            <person name="Jin L."/>
            <person name="Zhang P."/>
            <person name="Hu H."/>
            <person name="Yang W."/>
            <person name="Hu J."/>
            <person name="Xiao J."/>
            <person name="Yang Z."/>
            <person name="Liu Y."/>
            <person name="Xie Q."/>
            <person name="Yu H."/>
            <person name="Lian J."/>
            <person name="Wen P."/>
            <person name="Zhang F."/>
            <person name="Li H."/>
            <person name="Zeng Y."/>
            <person name="Xiong Z."/>
            <person name="Liu S."/>
            <person name="Zhou L."/>
            <person name="Huang Z."/>
            <person name="An N."/>
            <person name="Wang J."/>
            <person name="Zheng Q."/>
            <person name="Xiong Y."/>
            <person name="Wang G."/>
            <person name="Wang B."/>
            <person name="Wang J."/>
            <person name="Fan Y."/>
            <person name="da Fonseca R.R."/>
            <person name="Alfaro-Nunez A."/>
            <person name="Schubert M."/>
            <person name="Orlando L."/>
            <person name="Mourier T."/>
            <person name="Howard J.T."/>
            <person name="Ganapathy G."/>
            <person name="Pfenning A."/>
            <person name="Whitney O."/>
            <person name="Rivas M.V."/>
            <person name="Hara E."/>
            <person name="Smith J."/>
            <person name="Farre M."/>
            <person name="Narayan J."/>
            <person name="Slavov G."/>
            <person name="Romanov M.N."/>
            <person name="Borges R."/>
            <person name="Machado J.P."/>
            <person name="Khan I."/>
            <person name="Springer M.S."/>
            <person name="Gatesy J."/>
            <person name="Hoffmann F.G."/>
            <person name="Opazo J.C."/>
            <person name="Hastad O."/>
            <person name="Sawyer R.H."/>
            <person name="Kim H."/>
            <person name="Kim K.W."/>
            <person name="Kim H.J."/>
            <person name="Cho S."/>
            <person name="Li N."/>
            <person name="Huang Y."/>
            <person name="Bruford M.W."/>
            <person name="Zhan X."/>
            <person name="Dixon A."/>
            <person name="Bertelsen M.F."/>
            <person name="Derryberry E."/>
            <person name="Warren W."/>
            <person name="Wilson R.K."/>
            <person name="Li S."/>
            <person name="Ray D.A."/>
            <person name="Green R.E."/>
            <person name="O'Brien S.J."/>
            <person name="Griffin D."/>
            <person name="Johnson W.E."/>
            <person name="Haussler D."/>
            <person name="Ryder O.A."/>
            <person name="Willerslev E."/>
            <person name="Graves G.R."/>
            <person name="Alstrom P."/>
            <person name="Fjeldsa J."/>
            <person name="Mindell D.P."/>
            <person name="Edwards S.V."/>
            <person name="Braun E.L."/>
            <person name="Rahbek C."/>
            <person name="Burt D.W."/>
            <person name="Houde P."/>
            <person name="Zhang Y."/>
            <person name="Yang H."/>
            <person name="Wang J."/>
            <person name="Jarvis E.D."/>
            <person name="Gilbert M.T."/>
            <person name="Wang J."/>
        </authorList>
    </citation>
    <scope>NUCLEOTIDE SEQUENCE [LARGE SCALE GENOMIC DNA]</scope>
</reference>
<feature type="non-terminal residue" evidence="2">
    <location>
        <position position="1"/>
    </location>
</feature>
<dbReference type="Proteomes" id="UP000053858">
    <property type="component" value="Unassembled WGS sequence"/>
</dbReference>
<evidence type="ECO:0000256" key="1">
    <source>
        <dbReference type="SAM" id="Phobius"/>
    </source>
</evidence>
<evidence type="ECO:0000313" key="3">
    <source>
        <dbReference type="Proteomes" id="UP000053858"/>
    </source>
</evidence>
<feature type="non-terminal residue" evidence="2">
    <location>
        <position position="104"/>
    </location>
</feature>
<keyword evidence="3" id="KW-1185">Reference proteome</keyword>
<keyword evidence="1" id="KW-0812">Transmembrane</keyword>